<feature type="compositionally biased region" description="Low complexity" evidence="8">
    <location>
        <begin position="98"/>
        <end position="112"/>
    </location>
</feature>
<dbReference type="RefSeq" id="XP_009826910.1">
    <property type="nucleotide sequence ID" value="XM_009828608.1"/>
</dbReference>
<dbReference type="OrthoDB" id="7537227at2759"/>
<feature type="compositionally biased region" description="Basic and acidic residues" evidence="8">
    <location>
        <begin position="1570"/>
        <end position="1589"/>
    </location>
</feature>
<dbReference type="PANTHER" id="PTHR47249">
    <property type="entry name" value="VACUOLAR PROTEIN 8"/>
    <property type="match status" value="1"/>
</dbReference>
<dbReference type="PANTHER" id="PTHR47249:SF1">
    <property type="entry name" value="VACUOLAR PROTEIN 8"/>
    <property type="match status" value="1"/>
</dbReference>
<feature type="region of interest" description="Disordered" evidence="8">
    <location>
        <begin position="1470"/>
        <end position="1589"/>
    </location>
</feature>
<evidence type="ECO:0000256" key="8">
    <source>
        <dbReference type="SAM" id="MobiDB-lite"/>
    </source>
</evidence>
<dbReference type="InterPro" id="IPR045156">
    <property type="entry name" value="Vac8"/>
</dbReference>
<gene>
    <name evidence="10" type="ORF">B5M09_003225</name>
    <name evidence="9" type="ORF">H257_04201</name>
</gene>
<protein>
    <recommendedName>
        <fullName evidence="7">Vacuolar protein 8</fullName>
    </recommendedName>
</protein>
<dbReference type="GeneID" id="20806197"/>
<dbReference type="SMART" id="SM00185">
    <property type="entry name" value="ARM"/>
    <property type="match status" value="10"/>
</dbReference>
<dbReference type="EMBL" id="KI913120">
    <property type="protein sequence ID" value="ETV83480.1"/>
    <property type="molecule type" value="Genomic_DNA"/>
</dbReference>
<dbReference type="GO" id="GO:0005774">
    <property type="term" value="C:vacuolar membrane"/>
    <property type="evidence" value="ECO:0007669"/>
    <property type="project" value="UniProtKB-SubCell"/>
</dbReference>
<evidence type="ECO:0000256" key="3">
    <source>
        <dbReference type="ARBA" id="ARBA00022554"/>
    </source>
</evidence>
<name>W4GUR8_APHAT</name>
<evidence type="ECO:0000256" key="1">
    <source>
        <dbReference type="ARBA" id="ARBA00004592"/>
    </source>
</evidence>
<reference evidence="10 11" key="2">
    <citation type="submission" date="2018-07" db="EMBL/GenBank/DDBJ databases">
        <title>Annotation of Aphanomyces astaci genome assembly.</title>
        <authorList>
            <person name="Studholme D.J."/>
        </authorList>
    </citation>
    <scope>NUCLEOTIDE SEQUENCE [LARGE SCALE GENOMIC DNA]</scope>
    <source>
        <strain evidence="10">Pc</strain>
    </source>
</reference>
<dbReference type="InterPro" id="IPR011989">
    <property type="entry name" value="ARM-like"/>
</dbReference>
<evidence type="ECO:0000256" key="7">
    <source>
        <dbReference type="ARBA" id="ARBA00026209"/>
    </source>
</evidence>
<evidence type="ECO:0000256" key="2">
    <source>
        <dbReference type="ARBA" id="ARBA00005462"/>
    </source>
</evidence>
<keyword evidence="4" id="KW-0677">Repeat</keyword>
<proteinExistence type="inferred from homology"/>
<evidence type="ECO:0000256" key="4">
    <source>
        <dbReference type="ARBA" id="ARBA00022737"/>
    </source>
</evidence>
<keyword evidence="11" id="KW-1185">Reference proteome</keyword>
<feature type="compositionally biased region" description="Basic residues" evidence="8">
    <location>
        <begin position="1528"/>
        <end position="1537"/>
    </location>
</feature>
<dbReference type="Gene3D" id="1.25.10.10">
    <property type="entry name" value="Leucine-rich Repeat Variant"/>
    <property type="match status" value="6"/>
</dbReference>
<organism evidence="9">
    <name type="scientific">Aphanomyces astaci</name>
    <name type="common">Crayfish plague agent</name>
    <dbReference type="NCBI Taxonomy" id="112090"/>
    <lineage>
        <taxon>Eukaryota</taxon>
        <taxon>Sar</taxon>
        <taxon>Stramenopiles</taxon>
        <taxon>Oomycota</taxon>
        <taxon>Saprolegniomycetes</taxon>
        <taxon>Saprolegniales</taxon>
        <taxon>Verrucalvaceae</taxon>
        <taxon>Aphanomyces</taxon>
    </lineage>
</organism>
<reference evidence="9" key="1">
    <citation type="submission" date="2013-12" db="EMBL/GenBank/DDBJ databases">
        <title>The Genome Sequence of Aphanomyces astaci APO3.</title>
        <authorList>
            <consortium name="The Broad Institute Genomics Platform"/>
            <person name="Russ C."/>
            <person name="Tyler B."/>
            <person name="van West P."/>
            <person name="Dieguez-Uribeondo J."/>
            <person name="Young S.K."/>
            <person name="Zeng Q."/>
            <person name="Gargeya S."/>
            <person name="Fitzgerald M."/>
            <person name="Abouelleil A."/>
            <person name="Alvarado L."/>
            <person name="Chapman S.B."/>
            <person name="Gainer-Dewar J."/>
            <person name="Goldberg J."/>
            <person name="Griggs A."/>
            <person name="Gujja S."/>
            <person name="Hansen M."/>
            <person name="Howarth C."/>
            <person name="Imamovic A."/>
            <person name="Ireland A."/>
            <person name="Larimer J."/>
            <person name="McCowan C."/>
            <person name="Murphy C."/>
            <person name="Pearson M."/>
            <person name="Poon T.W."/>
            <person name="Priest M."/>
            <person name="Roberts A."/>
            <person name="Saif S."/>
            <person name="Shea T."/>
            <person name="Sykes S."/>
            <person name="Wortman J."/>
            <person name="Nusbaum C."/>
            <person name="Birren B."/>
        </authorList>
    </citation>
    <scope>NUCLEOTIDE SEQUENCE [LARGE SCALE GENOMIC DNA]</scope>
    <source>
        <strain evidence="9">APO3</strain>
    </source>
</reference>
<dbReference type="Proteomes" id="UP000284702">
    <property type="component" value="Unassembled WGS sequence"/>
</dbReference>
<evidence type="ECO:0000313" key="10">
    <source>
        <dbReference type="EMBL" id="RQM09957.1"/>
    </source>
</evidence>
<evidence type="ECO:0000256" key="6">
    <source>
        <dbReference type="ARBA" id="ARBA00023288"/>
    </source>
</evidence>
<sequence length="1589" mass="173336">MSHRLSQAARHTQELLEDLERDKELDVIRIFLARFDLFPRQRDPKSAPIRSEELRDLVKYWKLHRQRNFWKNHTTKEDLVRMLYKHITVKVLPNEKSPLIPETTTPPTTMVPIAPQSPARPPSGGMAMDSPSKIRRTSRLTNGTTEGYSGGVMSKGSPAKMNALGAYGGDLFAQRGDYDCGMIYVSRLAPPETDLALQSLVLVAGEESALKDSVFSPQLNLLDEDSTRREKRLMTECACSLYQLTLEPGHEADIVREGCIPAIVRMCTFDDLDVKKYCSATIVNVSVDASLTARMIDEGVLGGLMELAKVQQEDIRRNAAIGICRISYDRQGQHKLIQEGSVPALISMLNNTDLETKEACVKTLVNIASFSGSVVSESVTHTVTRIAAKKDTAYDRFIVETICDMSLLTGPRAKAADDGILLPIFDINRNSSNVDLKRMMAIALSNFSGIETNHQHMVNGRILHALDSLLGVDDDEIKVMAATAVANIACTLEFIPKLMASHAEPFNLPLRLIQSGYNATDVLQENISAALLSVGLSHQAHRLHLTQNGVVLLLIHFLETSNATTKRHAVVLLCALMADDLSRAQLVQHDVLKVVVALANNPTTRELCSVALFNLSCFADMSPYLLAPQTMDALALLLSPPPAPSTSKSADAADVTLSITQEFCLNCLYNLSFYDGSAEVLISSHSVATLGAIFRKPSKNADANLRAATALCNMSFCPDAAHITIMLDDDALKLLRRLATNATTKELVLCIATTLCNLAIQALQTSGPLLVNQLIELSHTPHAEIAFVCAISFSKLASNSILRESLAKVMDLPPTLTVMMRSGIEDVQIHCAAALCGLACERGQKGNRHMWKEGTITDFIVNSLLRINSDSTKEVCARVLFNVLTHEDCRGHMIKDGVLYALVKLARLDSVEIRSLCVTALYNLSCDDAMVSVLMDINVAHVIAKMCEGEFNQVENRRRLAACLTNIALQPGHELKLMENGGLTAVLLLCDHGDVECMRYSASVLCSLATQPANCDAMAGIPALELLLKMTNSRDSYQCLFALHALCNISCVPALHDKIEEAEAICSIIRVLGEAEEEDIMLTCSKILCNLAFHAKHHATILKHNYVPVLLQGLKKTKFQSVADVNARILATLSEDAAVVELLVAGGAVEALHIASREGDKATTVVQCVISLVRLSRGTLGGCKVIQDGLFDILQAAIPLPYDPKMHPKLGADLTERCSMILRTLSTFPVCIPDLVEDPRLMPLAIALTEDGDKDTTKNIIMLLHNITAARSREFQRQVRRSGVIPLLIKLARVCTTDELQICAVSLAHINSELSEADRLALEEYHKGLVHTMISMLDMDPPTMLRAEKVASAMPAPLAIGRFRTDFLVGSNASRVLTQIPVSWQIQSAHIDEATLVPNAPSHYLAPLPQKHTSFHLAVKEDLFGTFQILQVGADKSRMKLPLPRTLMSMDTILNIVDTVAEEVVPGTMPTDAMHETDELDDELCVPPKSPAAPSRTPNTPGGRHHHHGLSNSPHSGGDDDDDSGVRKPSKASHKHPLNGGRSSVKGGHGLKASSRKISLAKTGSVKHLRAGESKTNVIHEHDSVLPKI</sequence>
<feature type="region of interest" description="Disordered" evidence="8">
    <location>
        <begin position="98"/>
        <end position="131"/>
    </location>
</feature>
<dbReference type="VEuPathDB" id="FungiDB:H257_04201"/>
<dbReference type="EMBL" id="MZMZ02006209">
    <property type="protein sequence ID" value="RQM09957.1"/>
    <property type="molecule type" value="Genomic_DNA"/>
</dbReference>
<evidence type="ECO:0000313" key="11">
    <source>
        <dbReference type="Proteomes" id="UP000284702"/>
    </source>
</evidence>
<comment type="similarity">
    <text evidence="2">Belongs to the beta-catenin family.</text>
</comment>
<dbReference type="GO" id="GO:0043495">
    <property type="term" value="F:protein-membrane adaptor activity"/>
    <property type="evidence" value="ECO:0007669"/>
    <property type="project" value="InterPro"/>
</dbReference>
<keyword evidence="5" id="KW-0472">Membrane</keyword>
<dbReference type="InterPro" id="IPR016024">
    <property type="entry name" value="ARM-type_fold"/>
</dbReference>
<comment type="subcellular location">
    <subcellularLocation>
        <location evidence="1">Vacuole membrane</location>
        <topology evidence="1">Lipid-anchor</topology>
    </subcellularLocation>
</comment>
<dbReference type="InterPro" id="IPR000225">
    <property type="entry name" value="Armadillo"/>
</dbReference>
<keyword evidence="6" id="KW-0449">Lipoprotein</keyword>
<keyword evidence="3" id="KW-0926">Vacuole</keyword>
<dbReference type="SUPFAM" id="SSF48371">
    <property type="entry name" value="ARM repeat"/>
    <property type="match status" value="3"/>
</dbReference>
<evidence type="ECO:0000256" key="5">
    <source>
        <dbReference type="ARBA" id="ARBA00023136"/>
    </source>
</evidence>
<accession>W4GUR8</accession>
<dbReference type="GO" id="GO:0071562">
    <property type="term" value="P:nucleus-vacuole junction assembly"/>
    <property type="evidence" value="ECO:0007669"/>
    <property type="project" value="InterPro"/>
</dbReference>
<evidence type="ECO:0000313" key="9">
    <source>
        <dbReference type="EMBL" id="ETV83480.1"/>
    </source>
</evidence>
<dbReference type="Pfam" id="PF00514">
    <property type="entry name" value="Arm"/>
    <property type="match status" value="1"/>
</dbReference>